<dbReference type="InterPro" id="IPR005467">
    <property type="entry name" value="His_kinase_dom"/>
</dbReference>
<dbReference type="Gene3D" id="3.30.565.10">
    <property type="entry name" value="Histidine kinase-like ATPase, C-terminal domain"/>
    <property type="match status" value="1"/>
</dbReference>
<dbReference type="PROSITE" id="PS50109">
    <property type="entry name" value="HIS_KIN"/>
    <property type="match status" value="1"/>
</dbReference>
<gene>
    <name evidence="10" type="ORF">KDA_17650</name>
</gene>
<dbReference type="CDD" id="cd00082">
    <property type="entry name" value="HisKA"/>
    <property type="match status" value="1"/>
</dbReference>
<keyword evidence="8" id="KW-0472">Membrane</keyword>
<dbReference type="EC" id="2.7.13.3" evidence="2"/>
<dbReference type="AlphaFoldDB" id="A0A402B4L8"/>
<dbReference type="RefSeq" id="WP_126626761.1">
    <property type="nucleotide sequence ID" value="NZ_BIFT01000001.1"/>
</dbReference>
<evidence type="ECO:0000259" key="9">
    <source>
        <dbReference type="PROSITE" id="PS50109"/>
    </source>
</evidence>
<dbReference type="PANTHER" id="PTHR43711">
    <property type="entry name" value="TWO-COMPONENT HISTIDINE KINASE"/>
    <property type="match status" value="1"/>
</dbReference>
<dbReference type="SMART" id="SM00387">
    <property type="entry name" value="HATPase_c"/>
    <property type="match status" value="1"/>
</dbReference>
<dbReference type="InterPro" id="IPR036890">
    <property type="entry name" value="HATPase_C_sf"/>
</dbReference>
<keyword evidence="11" id="KW-1185">Reference proteome</keyword>
<name>A0A402B4L8_9CHLR</name>
<accession>A0A402B4L8</accession>
<keyword evidence="6" id="KW-0902">Two-component regulatory system</keyword>
<keyword evidence="3" id="KW-0597">Phosphoprotein</keyword>
<feature type="transmembrane region" description="Helical" evidence="8">
    <location>
        <begin position="60"/>
        <end position="80"/>
    </location>
</feature>
<dbReference type="PANTHER" id="PTHR43711:SF31">
    <property type="entry name" value="HISTIDINE KINASE"/>
    <property type="match status" value="1"/>
</dbReference>
<evidence type="ECO:0000256" key="3">
    <source>
        <dbReference type="ARBA" id="ARBA00022553"/>
    </source>
</evidence>
<dbReference type="InterPro" id="IPR003661">
    <property type="entry name" value="HisK_dim/P_dom"/>
</dbReference>
<sequence length="397" mass="45030">MRYLNAVARFLLEQTIVTQISLAILSVFISLFLVVYTPWLDHNPVLFVVPVILASWMFRYAGLYLCLFLLAVFSWLFNYMHTQNLLPSNGSLIASTINACVLITFGLLVIGYLDVSYYAEDVADQLENYREEQHRLNEIKDQFLQNVNHELRTPLTAIYGYLELLLEHGDQLETNMRTTFLQHAMQSCDELQLLVNNVLDTMGIEKERQSLFVEQLVVRDIVFEVLERFDPQSVQQHNIYVDIPDYVVVRANAQYLRQILRNLLSNAFKYAPAHTPISISGHLDGMVVHPLHASPAICICVKDAGPGIPRDEISLLFGQFVRLRRDTSGNVRGSGLGLFLSKQFVEAMDGRIWVESEGIAGKGSTFCFTLPGVIHPKVQATTTERDFIQFSSPVPID</sequence>
<evidence type="ECO:0000256" key="5">
    <source>
        <dbReference type="ARBA" id="ARBA00022777"/>
    </source>
</evidence>
<dbReference type="Gene3D" id="1.10.287.130">
    <property type="match status" value="1"/>
</dbReference>
<dbReference type="PRINTS" id="PR00344">
    <property type="entry name" value="BCTRLSENSOR"/>
</dbReference>
<feature type="transmembrane region" description="Helical" evidence="8">
    <location>
        <begin position="92"/>
        <end position="113"/>
    </location>
</feature>
<keyword evidence="7" id="KW-0175">Coiled coil</keyword>
<dbReference type="InterPro" id="IPR003594">
    <property type="entry name" value="HATPase_dom"/>
</dbReference>
<dbReference type="InterPro" id="IPR004358">
    <property type="entry name" value="Sig_transdc_His_kin-like_C"/>
</dbReference>
<dbReference type="Proteomes" id="UP000287171">
    <property type="component" value="Unassembled WGS sequence"/>
</dbReference>
<feature type="domain" description="Histidine kinase" evidence="9">
    <location>
        <begin position="146"/>
        <end position="374"/>
    </location>
</feature>
<evidence type="ECO:0000313" key="11">
    <source>
        <dbReference type="Proteomes" id="UP000287171"/>
    </source>
</evidence>
<comment type="catalytic activity">
    <reaction evidence="1">
        <text>ATP + protein L-histidine = ADP + protein N-phospho-L-histidine.</text>
        <dbReference type="EC" id="2.7.13.3"/>
    </reaction>
</comment>
<protein>
    <recommendedName>
        <fullName evidence="2">histidine kinase</fullName>
        <ecNumber evidence="2">2.7.13.3</ecNumber>
    </recommendedName>
</protein>
<dbReference type="EMBL" id="BIFT01000001">
    <property type="protein sequence ID" value="GCE26281.1"/>
    <property type="molecule type" value="Genomic_DNA"/>
</dbReference>
<dbReference type="Pfam" id="PF02518">
    <property type="entry name" value="HATPase_c"/>
    <property type="match status" value="1"/>
</dbReference>
<keyword evidence="5" id="KW-0418">Kinase</keyword>
<feature type="coiled-coil region" evidence="7">
    <location>
        <begin position="119"/>
        <end position="146"/>
    </location>
</feature>
<keyword evidence="4" id="KW-0808">Transferase</keyword>
<reference evidence="11" key="1">
    <citation type="submission" date="2018-12" db="EMBL/GenBank/DDBJ databases">
        <title>Tengunoibacter tsumagoiensis gen. nov., sp. nov., Dictyobacter kobayashii sp. nov., D. alpinus sp. nov., and D. joshuensis sp. nov. and description of Dictyobacteraceae fam. nov. within the order Ktedonobacterales isolated from Tengu-no-mugimeshi.</title>
        <authorList>
            <person name="Wang C.M."/>
            <person name="Zheng Y."/>
            <person name="Sakai Y."/>
            <person name="Toyoda A."/>
            <person name="Minakuchi Y."/>
            <person name="Abe K."/>
            <person name="Yokota A."/>
            <person name="Yabe S."/>
        </authorList>
    </citation>
    <scope>NUCLEOTIDE SEQUENCE [LARGE SCALE GENOMIC DNA]</scope>
    <source>
        <strain evidence="11">Uno16</strain>
    </source>
</reference>
<evidence type="ECO:0000256" key="1">
    <source>
        <dbReference type="ARBA" id="ARBA00000085"/>
    </source>
</evidence>
<evidence type="ECO:0000256" key="7">
    <source>
        <dbReference type="SAM" id="Coils"/>
    </source>
</evidence>
<dbReference type="OrthoDB" id="149796at2"/>
<dbReference type="InterPro" id="IPR050736">
    <property type="entry name" value="Sensor_HK_Regulatory"/>
</dbReference>
<evidence type="ECO:0000256" key="4">
    <source>
        <dbReference type="ARBA" id="ARBA00022679"/>
    </source>
</evidence>
<feature type="transmembrane region" description="Helical" evidence="8">
    <location>
        <begin position="20"/>
        <end position="40"/>
    </location>
</feature>
<dbReference type="InterPro" id="IPR036097">
    <property type="entry name" value="HisK_dim/P_sf"/>
</dbReference>
<keyword evidence="8" id="KW-1133">Transmembrane helix</keyword>
<evidence type="ECO:0000313" key="10">
    <source>
        <dbReference type="EMBL" id="GCE26281.1"/>
    </source>
</evidence>
<proteinExistence type="predicted"/>
<dbReference type="Pfam" id="PF00512">
    <property type="entry name" value="HisKA"/>
    <property type="match status" value="1"/>
</dbReference>
<evidence type="ECO:0000256" key="8">
    <source>
        <dbReference type="SAM" id="Phobius"/>
    </source>
</evidence>
<dbReference type="GO" id="GO:0000155">
    <property type="term" value="F:phosphorelay sensor kinase activity"/>
    <property type="evidence" value="ECO:0007669"/>
    <property type="project" value="InterPro"/>
</dbReference>
<organism evidence="10 11">
    <name type="scientific">Dictyobacter alpinus</name>
    <dbReference type="NCBI Taxonomy" id="2014873"/>
    <lineage>
        <taxon>Bacteria</taxon>
        <taxon>Bacillati</taxon>
        <taxon>Chloroflexota</taxon>
        <taxon>Ktedonobacteria</taxon>
        <taxon>Ktedonobacterales</taxon>
        <taxon>Dictyobacteraceae</taxon>
        <taxon>Dictyobacter</taxon>
    </lineage>
</organism>
<dbReference type="SUPFAM" id="SSF47384">
    <property type="entry name" value="Homodimeric domain of signal transducing histidine kinase"/>
    <property type="match status" value="1"/>
</dbReference>
<evidence type="ECO:0000256" key="6">
    <source>
        <dbReference type="ARBA" id="ARBA00023012"/>
    </source>
</evidence>
<dbReference type="SUPFAM" id="SSF55874">
    <property type="entry name" value="ATPase domain of HSP90 chaperone/DNA topoisomerase II/histidine kinase"/>
    <property type="match status" value="1"/>
</dbReference>
<keyword evidence="8" id="KW-0812">Transmembrane</keyword>
<dbReference type="SMART" id="SM00388">
    <property type="entry name" value="HisKA"/>
    <property type="match status" value="1"/>
</dbReference>
<evidence type="ECO:0000256" key="2">
    <source>
        <dbReference type="ARBA" id="ARBA00012438"/>
    </source>
</evidence>
<comment type="caution">
    <text evidence="10">The sequence shown here is derived from an EMBL/GenBank/DDBJ whole genome shotgun (WGS) entry which is preliminary data.</text>
</comment>